<dbReference type="Gene3D" id="1.25.10.10">
    <property type="entry name" value="Leucine-rich Repeat Variant"/>
    <property type="match status" value="1"/>
</dbReference>
<organism evidence="1">
    <name type="scientific">Homalodisca liturata</name>
    <dbReference type="NCBI Taxonomy" id="320908"/>
    <lineage>
        <taxon>Eukaryota</taxon>
        <taxon>Metazoa</taxon>
        <taxon>Ecdysozoa</taxon>
        <taxon>Arthropoda</taxon>
        <taxon>Hexapoda</taxon>
        <taxon>Insecta</taxon>
        <taxon>Pterygota</taxon>
        <taxon>Neoptera</taxon>
        <taxon>Paraneoptera</taxon>
        <taxon>Hemiptera</taxon>
        <taxon>Auchenorrhyncha</taxon>
        <taxon>Membracoidea</taxon>
        <taxon>Cicadellidae</taxon>
        <taxon>Cicadellinae</taxon>
        <taxon>Proconiini</taxon>
        <taxon>Homalodisca</taxon>
    </lineage>
</organism>
<dbReference type="InterPro" id="IPR011989">
    <property type="entry name" value="ARM-like"/>
</dbReference>
<accession>A0A1B6JRC1</accession>
<proteinExistence type="predicted"/>
<reference evidence="1" key="1">
    <citation type="submission" date="2015-11" db="EMBL/GenBank/DDBJ databases">
        <title>De novo transcriptome assembly of four potential Pierce s Disease insect vectors from Arizona vineyards.</title>
        <authorList>
            <person name="Tassone E.E."/>
        </authorList>
    </citation>
    <scope>NUCLEOTIDE SEQUENCE</scope>
</reference>
<dbReference type="SUPFAM" id="SSF48371">
    <property type="entry name" value="ARM repeat"/>
    <property type="match status" value="1"/>
</dbReference>
<dbReference type="AlphaFoldDB" id="A0A1B6JRC1"/>
<sequence>DKQQGGLQGEAIVEVDLLIRCLTAISRNFDNIPLIASCDFVSQAVGIANAIIHQMVAGDYVFEAEAREFCTNLCHFLECLYDPYLMWRHFLQTPSPPPPPDRLAFHPALLHNEIVPFIYECFETKIVTQFPELSREMLSVLGAVVCGAHHNALRGICPATVNLVTSVVSLPAVDSALQLTALKCFTVMVTVLHHSLPHERQIEVTTVLEKLREVMIEVMSRDQKTSVPTVLQLVHTLPNILAATNSMQSLQSLMVEAKLIDTLLDILDQTADCHKNHMELVVTIISALNKLVIGSIGGKEKMVKVSGYTRIFSRLSSLETPTKKLLEVLISMITEEEDILCLKDMKLVNSEPLVPFIHWMGELEPDEQVWLACTLEEICTNSLQSKATACKSGVVVAVCQLMSSVAVDPRAATHLIMLVET</sequence>
<feature type="non-terminal residue" evidence="1">
    <location>
        <position position="1"/>
    </location>
</feature>
<evidence type="ECO:0000313" key="1">
    <source>
        <dbReference type="EMBL" id="JAT01789.1"/>
    </source>
</evidence>
<gene>
    <name evidence="1" type="ORF">g.8806</name>
</gene>
<name>A0A1B6JRC1_9HEMI</name>
<protein>
    <submittedName>
        <fullName evidence="1">Uncharacterized protein</fullName>
    </submittedName>
</protein>
<feature type="non-terminal residue" evidence="1">
    <location>
        <position position="421"/>
    </location>
</feature>
<dbReference type="EMBL" id="GECU01005918">
    <property type="protein sequence ID" value="JAT01789.1"/>
    <property type="molecule type" value="Transcribed_RNA"/>
</dbReference>
<dbReference type="InterPro" id="IPR016024">
    <property type="entry name" value="ARM-type_fold"/>
</dbReference>